<proteinExistence type="inferred from homology"/>
<feature type="transmembrane region" description="Helical" evidence="8">
    <location>
        <begin position="406"/>
        <end position="427"/>
    </location>
</feature>
<evidence type="ECO:0000256" key="5">
    <source>
        <dbReference type="ARBA" id="ARBA00022692"/>
    </source>
</evidence>
<keyword evidence="7 8" id="KW-0472">Membrane</keyword>
<feature type="transmembrane region" description="Helical" evidence="8">
    <location>
        <begin position="12"/>
        <end position="31"/>
    </location>
</feature>
<organism evidence="9 10">
    <name type="scientific">Ruminococcus intestinalis</name>
    <dbReference type="NCBI Taxonomy" id="2763066"/>
    <lineage>
        <taxon>Bacteria</taxon>
        <taxon>Bacillati</taxon>
        <taxon>Bacillota</taxon>
        <taxon>Clostridia</taxon>
        <taxon>Eubacteriales</taxon>
        <taxon>Oscillospiraceae</taxon>
        <taxon>Ruminococcus</taxon>
    </lineage>
</organism>
<feature type="transmembrane region" description="Helical" evidence="8">
    <location>
        <begin position="268"/>
        <end position="285"/>
    </location>
</feature>
<feature type="transmembrane region" description="Helical" evidence="8">
    <location>
        <begin position="228"/>
        <end position="248"/>
    </location>
</feature>
<dbReference type="NCBIfam" id="TIGR00835">
    <property type="entry name" value="agcS"/>
    <property type="match status" value="1"/>
</dbReference>
<dbReference type="PANTHER" id="PTHR30330:SF3">
    <property type="entry name" value="TRANSCRIPTIONAL REGULATOR, LRP FAMILY"/>
    <property type="match status" value="1"/>
</dbReference>
<dbReference type="EMBL" id="JACOPS010000003">
    <property type="protein sequence ID" value="MBC5728394.1"/>
    <property type="molecule type" value="Genomic_DNA"/>
</dbReference>
<comment type="similarity">
    <text evidence="2 8">Belongs to the alanine or glycine:cation symporter (AGCS) (TC 2.A.25) family.</text>
</comment>
<evidence type="ECO:0000313" key="9">
    <source>
        <dbReference type="EMBL" id="MBC5728394.1"/>
    </source>
</evidence>
<reference evidence="9 10" key="1">
    <citation type="submission" date="2020-08" db="EMBL/GenBank/DDBJ databases">
        <title>Genome public.</title>
        <authorList>
            <person name="Liu C."/>
            <person name="Sun Q."/>
        </authorList>
    </citation>
    <scope>NUCLEOTIDE SEQUENCE [LARGE SCALE GENOMIC DNA]</scope>
    <source>
        <strain evidence="9 10">NSJ-71</strain>
    </source>
</reference>
<accession>A0ABR7HLL6</accession>
<evidence type="ECO:0000256" key="2">
    <source>
        <dbReference type="ARBA" id="ARBA00009261"/>
    </source>
</evidence>
<keyword evidence="8" id="KW-0769">Symport</keyword>
<keyword evidence="6 8" id="KW-1133">Transmembrane helix</keyword>
<dbReference type="PRINTS" id="PR00175">
    <property type="entry name" value="NAALASMPORT"/>
</dbReference>
<keyword evidence="5 8" id="KW-0812">Transmembrane</keyword>
<feature type="transmembrane region" description="Helical" evidence="8">
    <location>
        <begin position="191"/>
        <end position="216"/>
    </location>
</feature>
<comment type="subcellular location">
    <subcellularLocation>
        <location evidence="1 8">Cell membrane</location>
        <topology evidence="1 8">Multi-pass membrane protein</topology>
    </subcellularLocation>
</comment>
<evidence type="ECO:0000256" key="7">
    <source>
        <dbReference type="ARBA" id="ARBA00023136"/>
    </source>
</evidence>
<dbReference type="Pfam" id="PF01235">
    <property type="entry name" value="Na_Ala_symp"/>
    <property type="match status" value="1"/>
</dbReference>
<protein>
    <submittedName>
        <fullName evidence="9">Alanine:cation symporter family protein</fullName>
    </submittedName>
</protein>
<sequence>MLNDFFTKFDNILWGVPMIVILLGAHIYMTVRTKFVQRKTLKAIKLSVTKDPDSDGDISPFQALTTALASTIGTGNIIGVGTAIALGGAGAVLWCWISGVFGIATKYAESLIAVKYRVKTRDGKMRGGAMYAIENGVSKKTGINFKWVAVLFAVFALFASFGVGCGVQTNAIAKIMDTTFNPDKTYMLHFFGMNISTVALISGVVIAICVALVIFGGIKSISRVCEKLVPLMAILYVIGCIIILSINFDVLWQTVTLICESAFSFKALGGGLAGTGIMLAARYGVARGLFSNESGMGSAPIVASAAQSRNSVRQALISSTGTFWDTVVVCLMTGLVIVSSCIKNPNIDTASVEGGELTSAAFAQIPYIGTPILVVGIVLFAFSTILGWSYYAESCVDYLFGPKGIIPYKVLFIVILLIAPITSLDIVWTMSDIFNAFMTLPNIFAMVVLAPVITKETNYYLYGNRLDEYDKTPVPFVKRRK</sequence>
<dbReference type="InterPro" id="IPR001463">
    <property type="entry name" value="Na/Ala_symport"/>
</dbReference>
<evidence type="ECO:0000256" key="4">
    <source>
        <dbReference type="ARBA" id="ARBA00022475"/>
    </source>
</evidence>
<evidence type="ECO:0000256" key="3">
    <source>
        <dbReference type="ARBA" id="ARBA00022448"/>
    </source>
</evidence>
<keyword evidence="3 8" id="KW-0813">Transport</keyword>
<evidence type="ECO:0000256" key="8">
    <source>
        <dbReference type="RuleBase" id="RU363064"/>
    </source>
</evidence>
<feature type="transmembrane region" description="Helical" evidence="8">
    <location>
        <begin position="147"/>
        <end position="171"/>
    </location>
</feature>
<dbReference type="PANTHER" id="PTHR30330">
    <property type="entry name" value="AGSS FAMILY TRANSPORTER, SODIUM-ALANINE"/>
    <property type="match status" value="1"/>
</dbReference>
<keyword evidence="10" id="KW-1185">Reference proteome</keyword>
<dbReference type="Gene3D" id="1.20.1740.10">
    <property type="entry name" value="Amino acid/polyamine transporter I"/>
    <property type="match status" value="1"/>
</dbReference>
<evidence type="ECO:0000256" key="1">
    <source>
        <dbReference type="ARBA" id="ARBA00004651"/>
    </source>
</evidence>
<evidence type="ECO:0000256" key="6">
    <source>
        <dbReference type="ARBA" id="ARBA00022989"/>
    </source>
</evidence>
<feature type="transmembrane region" description="Helical" evidence="8">
    <location>
        <begin position="372"/>
        <end position="391"/>
    </location>
</feature>
<name>A0ABR7HLL6_9FIRM</name>
<keyword evidence="4 8" id="KW-1003">Cell membrane</keyword>
<evidence type="ECO:0000313" key="10">
    <source>
        <dbReference type="Proteomes" id="UP000636755"/>
    </source>
</evidence>
<gene>
    <name evidence="9" type="ORF">H8R91_07660</name>
</gene>
<dbReference type="Proteomes" id="UP000636755">
    <property type="component" value="Unassembled WGS sequence"/>
</dbReference>
<comment type="caution">
    <text evidence="9">The sequence shown here is derived from an EMBL/GenBank/DDBJ whole genome shotgun (WGS) entry which is preliminary data.</text>
</comment>
<feature type="transmembrane region" description="Helical" evidence="8">
    <location>
        <begin position="434"/>
        <end position="453"/>
    </location>
</feature>